<keyword evidence="1" id="KW-1133">Transmembrane helix</keyword>
<proteinExistence type="predicted"/>
<dbReference type="AlphaFoldDB" id="A0A3B0WKP5"/>
<evidence type="ECO:0000256" key="1">
    <source>
        <dbReference type="SAM" id="Phobius"/>
    </source>
</evidence>
<organism evidence="2">
    <name type="scientific">hydrothermal vent metagenome</name>
    <dbReference type="NCBI Taxonomy" id="652676"/>
    <lineage>
        <taxon>unclassified sequences</taxon>
        <taxon>metagenomes</taxon>
        <taxon>ecological metagenomes</taxon>
    </lineage>
</organism>
<name>A0A3B0WKP5_9ZZZZ</name>
<protein>
    <submittedName>
        <fullName evidence="2">Uncharacterized protein</fullName>
    </submittedName>
</protein>
<dbReference type="EMBL" id="UOFF01000256">
    <property type="protein sequence ID" value="VAW56588.1"/>
    <property type="molecule type" value="Genomic_DNA"/>
</dbReference>
<keyword evidence="1" id="KW-0472">Membrane</keyword>
<feature type="transmembrane region" description="Helical" evidence="1">
    <location>
        <begin position="34"/>
        <end position="51"/>
    </location>
</feature>
<keyword evidence="1" id="KW-0812">Transmembrane</keyword>
<accession>A0A3B0WKP5</accession>
<gene>
    <name evidence="2" type="ORF">MNBD_GAMMA07-2714</name>
</gene>
<feature type="transmembrane region" description="Helical" evidence="1">
    <location>
        <begin position="6"/>
        <end position="27"/>
    </location>
</feature>
<reference evidence="2" key="1">
    <citation type="submission" date="2018-06" db="EMBL/GenBank/DDBJ databases">
        <authorList>
            <person name="Zhirakovskaya E."/>
        </authorList>
    </citation>
    <scope>NUCLEOTIDE SEQUENCE</scope>
</reference>
<sequence>NFEDSAIGEMAIKLLILFYASETVVWLKLSHLNIIRYGTLCALMIIVFRGVF</sequence>
<feature type="non-terminal residue" evidence="2">
    <location>
        <position position="1"/>
    </location>
</feature>
<evidence type="ECO:0000313" key="2">
    <source>
        <dbReference type="EMBL" id="VAW56588.1"/>
    </source>
</evidence>